<feature type="region of interest" description="Disordered" evidence="1">
    <location>
        <begin position="53"/>
        <end position="111"/>
    </location>
</feature>
<keyword evidence="2" id="KW-0812">Transmembrane</keyword>
<evidence type="ECO:0000256" key="1">
    <source>
        <dbReference type="SAM" id="MobiDB-lite"/>
    </source>
</evidence>
<organism evidence="3 4">
    <name type="scientific">Muraenolepis orangiensis</name>
    <name type="common">Patagonian moray cod</name>
    <dbReference type="NCBI Taxonomy" id="630683"/>
    <lineage>
        <taxon>Eukaryota</taxon>
        <taxon>Metazoa</taxon>
        <taxon>Chordata</taxon>
        <taxon>Craniata</taxon>
        <taxon>Vertebrata</taxon>
        <taxon>Euteleostomi</taxon>
        <taxon>Actinopterygii</taxon>
        <taxon>Neopterygii</taxon>
        <taxon>Teleostei</taxon>
        <taxon>Neoteleostei</taxon>
        <taxon>Acanthomorphata</taxon>
        <taxon>Zeiogadaria</taxon>
        <taxon>Gadariae</taxon>
        <taxon>Gadiformes</taxon>
        <taxon>Muraenolepidoidei</taxon>
        <taxon>Muraenolepididae</taxon>
        <taxon>Muraenolepis</taxon>
    </lineage>
</organism>
<accession>A0A9Q0DF84</accession>
<evidence type="ECO:0000313" key="4">
    <source>
        <dbReference type="Proteomes" id="UP001148018"/>
    </source>
</evidence>
<keyword evidence="4" id="KW-1185">Reference proteome</keyword>
<sequence length="141" mass="14914">HSAAVVYGRVLNVLRFKGAGGGGTVVLKNRQRPCQLHSKLNTLNLRAGPRKRVLLGDQPTRTQGLGPGTITGEEGRRGRRGRRGRSHPALGHEARVRPKDALGPTDPDDFLSGGPGPRVRCLPLAVVVVVVVVVVWGGNGS</sequence>
<feature type="transmembrane region" description="Helical" evidence="2">
    <location>
        <begin position="121"/>
        <end position="138"/>
    </location>
</feature>
<name>A0A9Q0DF84_9TELE</name>
<keyword evidence="2" id="KW-1133">Transmembrane helix</keyword>
<feature type="compositionally biased region" description="Basic residues" evidence="1">
    <location>
        <begin position="77"/>
        <end position="86"/>
    </location>
</feature>
<dbReference type="Proteomes" id="UP001148018">
    <property type="component" value="Unassembled WGS sequence"/>
</dbReference>
<proteinExistence type="predicted"/>
<reference evidence="3" key="1">
    <citation type="submission" date="2022-07" db="EMBL/GenBank/DDBJ databases">
        <title>Chromosome-level genome of Muraenolepis orangiensis.</title>
        <authorList>
            <person name="Kim J."/>
        </authorList>
    </citation>
    <scope>NUCLEOTIDE SEQUENCE</scope>
    <source>
        <strain evidence="3">KU_S4_2022</strain>
        <tissue evidence="3">Muscle</tissue>
    </source>
</reference>
<protein>
    <submittedName>
        <fullName evidence="3">Uncharacterized protein</fullName>
    </submittedName>
</protein>
<evidence type="ECO:0000256" key="2">
    <source>
        <dbReference type="SAM" id="Phobius"/>
    </source>
</evidence>
<dbReference type="EMBL" id="JANIIK010000116">
    <property type="protein sequence ID" value="KAJ3587212.1"/>
    <property type="molecule type" value="Genomic_DNA"/>
</dbReference>
<keyword evidence="2" id="KW-0472">Membrane</keyword>
<feature type="non-terminal residue" evidence="3">
    <location>
        <position position="141"/>
    </location>
</feature>
<feature type="compositionally biased region" description="Basic and acidic residues" evidence="1">
    <location>
        <begin position="90"/>
        <end position="100"/>
    </location>
</feature>
<comment type="caution">
    <text evidence="3">The sequence shown here is derived from an EMBL/GenBank/DDBJ whole genome shotgun (WGS) entry which is preliminary data.</text>
</comment>
<gene>
    <name evidence="3" type="ORF">NHX12_010810</name>
</gene>
<dbReference type="AlphaFoldDB" id="A0A9Q0DF84"/>
<evidence type="ECO:0000313" key="3">
    <source>
        <dbReference type="EMBL" id="KAJ3587212.1"/>
    </source>
</evidence>